<comment type="caution">
    <text evidence="1">The sequence shown here is derived from an EMBL/GenBank/DDBJ whole genome shotgun (WGS) entry which is preliminary data.</text>
</comment>
<reference evidence="1 2" key="1">
    <citation type="submission" date="2021-06" db="EMBL/GenBank/DDBJ databases">
        <title>Caerostris extrusa draft genome.</title>
        <authorList>
            <person name="Kono N."/>
            <person name="Arakawa K."/>
        </authorList>
    </citation>
    <scope>NUCLEOTIDE SEQUENCE [LARGE SCALE GENOMIC DNA]</scope>
</reference>
<dbReference type="Proteomes" id="UP001054945">
    <property type="component" value="Unassembled WGS sequence"/>
</dbReference>
<evidence type="ECO:0000313" key="1">
    <source>
        <dbReference type="EMBL" id="GIZ03316.1"/>
    </source>
</evidence>
<accession>A0AAV4Y793</accession>
<protein>
    <submittedName>
        <fullName evidence="1">Uncharacterized protein</fullName>
    </submittedName>
</protein>
<organism evidence="1 2">
    <name type="scientific">Caerostris extrusa</name>
    <name type="common">Bark spider</name>
    <name type="synonym">Caerostris bankana</name>
    <dbReference type="NCBI Taxonomy" id="172846"/>
    <lineage>
        <taxon>Eukaryota</taxon>
        <taxon>Metazoa</taxon>
        <taxon>Ecdysozoa</taxon>
        <taxon>Arthropoda</taxon>
        <taxon>Chelicerata</taxon>
        <taxon>Arachnida</taxon>
        <taxon>Araneae</taxon>
        <taxon>Araneomorphae</taxon>
        <taxon>Entelegynae</taxon>
        <taxon>Araneoidea</taxon>
        <taxon>Araneidae</taxon>
        <taxon>Caerostris</taxon>
    </lineage>
</organism>
<sequence length="129" mass="14213">MNVRRCSQVVLNVVGLVSHLRQRCTSPDSEPGRWLLGETHGWAHMSMSSPVMRLRELLSSLRPVGSRPTQYTDTGNIESGQHCTRSACLKWAGGGGTAERSAKKQQSEVSRAPTLCVEDPLKRRVITIS</sequence>
<dbReference type="AlphaFoldDB" id="A0AAV4Y793"/>
<evidence type="ECO:0000313" key="2">
    <source>
        <dbReference type="Proteomes" id="UP001054945"/>
    </source>
</evidence>
<dbReference type="EMBL" id="BPLR01001589">
    <property type="protein sequence ID" value="GIZ03316.1"/>
    <property type="molecule type" value="Genomic_DNA"/>
</dbReference>
<proteinExistence type="predicted"/>
<gene>
    <name evidence="1" type="ORF">CEXT_78491</name>
</gene>
<keyword evidence="2" id="KW-1185">Reference proteome</keyword>
<name>A0AAV4Y793_CAEEX</name>